<evidence type="ECO:0000256" key="6">
    <source>
        <dbReference type="RuleBase" id="RU004075"/>
    </source>
</evidence>
<dbReference type="InterPro" id="IPR020578">
    <property type="entry name" value="Aminotrans_V_PyrdxlP_BS"/>
</dbReference>
<evidence type="ECO:0000313" key="10">
    <source>
        <dbReference type="Proteomes" id="UP000230859"/>
    </source>
</evidence>
<keyword evidence="9" id="KW-0032">Aminotransferase</keyword>
<dbReference type="InterPro" id="IPR000192">
    <property type="entry name" value="Aminotrans_V_dom"/>
</dbReference>
<dbReference type="InterPro" id="IPR024169">
    <property type="entry name" value="SP_NH2Trfase/AEP_transaminase"/>
</dbReference>
<evidence type="ECO:0000256" key="5">
    <source>
        <dbReference type="PIRSR" id="PIRSR000524-50"/>
    </source>
</evidence>
<dbReference type="GO" id="GO:0008453">
    <property type="term" value="F:alanine-glyoxylate transaminase activity"/>
    <property type="evidence" value="ECO:0007669"/>
    <property type="project" value="TreeGrafter"/>
</dbReference>
<evidence type="ECO:0000259" key="8">
    <source>
        <dbReference type="Pfam" id="PF00266"/>
    </source>
</evidence>
<dbReference type="GO" id="GO:0004760">
    <property type="term" value="F:L-serine-pyruvate transaminase activity"/>
    <property type="evidence" value="ECO:0007669"/>
    <property type="project" value="TreeGrafter"/>
</dbReference>
<dbReference type="Pfam" id="PF00266">
    <property type="entry name" value="Aminotran_5"/>
    <property type="match status" value="1"/>
</dbReference>
<dbReference type="AlphaFoldDB" id="A0A2H0LT13"/>
<organism evidence="9 10">
    <name type="scientific">Candidatus Abzuiibacterium crystallinum</name>
    <dbReference type="NCBI Taxonomy" id="1974748"/>
    <lineage>
        <taxon>Bacteria</taxon>
        <taxon>Pseudomonadati</taxon>
        <taxon>Candidatus Omnitrophota</taxon>
        <taxon>Candidatus Abzuiibacterium</taxon>
    </lineage>
</organism>
<dbReference type="EMBL" id="PCVY01000003">
    <property type="protein sequence ID" value="PIQ87573.1"/>
    <property type="molecule type" value="Genomic_DNA"/>
</dbReference>
<dbReference type="InterPro" id="IPR015422">
    <property type="entry name" value="PyrdxlP-dep_Trfase_small"/>
</dbReference>
<dbReference type="FunFam" id="3.40.640.10:FF:000054">
    <property type="entry name" value="Serine--glyoxylate aminotransferase"/>
    <property type="match status" value="1"/>
</dbReference>
<dbReference type="PROSITE" id="PS00595">
    <property type="entry name" value="AA_TRANSFER_CLASS_5"/>
    <property type="match status" value="1"/>
</dbReference>
<dbReference type="Gene3D" id="3.90.1150.10">
    <property type="entry name" value="Aspartate Aminotransferase, domain 1"/>
    <property type="match status" value="1"/>
</dbReference>
<protein>
    <submittedName>
        <fullName evidence="9">Aminotransferase</fullName>
    </submittedName>
</protein>
<reference evidence="9 10" key="1">
    <citation type="submission" date="2017-09" db="EMBL/GenBank/DDBJ databases">
        <title>Depth-based differentiation of microbial function through sediment-hosted aquifers and enrichment of novel symbionts in the deep terrestrial subsurface.</title>
        <authorList>
            <person name="Probst A.J."/>
            <person name="Ladd B."/>
            <person name="Jarett J.K."/>
            <person name="Geller-Mcgrath D.E."/>
            <person name="Sieber C.M."/>
            <person name="Emerson J.B."/>
            <person name="Anantharaman K."/>
            <person name="Thomas B.C."/>
            <person name="Malmstrom R."/>
            <person name="Stieglmeier M."/>
            <person name="Klingl A."/>
            <person name="Woyke T."/>
            <person name="Ryan C.M."/>
            <person name="Banfield J.F."/>
        </authorList>
    </citation>
    <scope>NUCLEOTIDE SEQUENCE [LARGE SCALE GENOMIC DNA]</scope>
    <source>
        <strain evidence="9">CG11_big_fil_rev_8_21_14_0_20_45_26</strain>
    </source>
</reference>
<sequence length="384" mass="41491">MKKRLVLLTPGPTPVPPEALELMSQPIFHHRTPQYQAIFGRVSQELKKIFVTKNNVYTLTSSGTGAMEASVVNFLSPGDKVIVAHAGKFGERWVQLAKQYGMTVLEIKAEYGRAVAAETIAETLKKNHDIKAVYTTLCETSTGVCYDIQLIAQATASSDAILIVDAISGLGADRMPQDEWGVDVVVSGSQKALMLPPGLAFLSVSDKAKKKMAEAKCPRYYYDLRLYEKALTSSDTPFTPALTLVLALEATLKILLTNGLEAHLNDTAQLAEATRAGVKALGLSFFAKERPSNGLTSIEVPAGVDGSKLVKIMRDEKGVTMAGGQGSMKGQIFRMAHMGFIGQEDLRIGFSVLTETLNALGYRCDAQKVLDAFNDVAGSKKVKQ</sequence>
<evidence type="ECO:0000256" key="1">
    <source>
        <dbReference type="ARBA" id="ARBA00001933"/>
    </source>
</evidence>
<feature type="modified residue" description="N6-(pyridoxal phosphate)lysine" evidence="5">
    <location>
        <position position="191"/>
    </location>
</feature>
<dbReference type="Gene3D" id="3.40.640.10">
    <property type="entry name" value="Type I PLP-dependent aspartate aminotransferase-like (Major domain)"/>
    <property type="match status" value="1"/>
</dbReference>
<feature type="binding site" evidence="4">
    <location>
        <position position="334"/>
    </location>
    <ligand>
        <name>substrate</name>
    </ligand>
</feature>
<dbReference type="PIRSF" id="PIRSF000524">
    <property type="entry name" value="SPT"/>
    <property type="match status" value="1"/>
</dbReference>
<evidence type="ECO:0000256" key="7">
    <source>
        <dbReference type="RuleBase" id="RU004504"/>
    </source>
</evidence>
<gene>
    <name evidence="9" type="ORF">COV74_00430</name>
</gene>
<dbReference type="PANTHER" id="PTHR21152">
    <property type="entry name" value="AMINOTRANSFERASE CLASS V"/>
    <property type="match status" value="1"/>
</dbReference>
<evidence type="ECO:0000256" key="2">
    <source>
        <dbReference type="ARBA" id="ARBA00009236"/>
    </source>
</evidence>
<comment type="cofactor">
    <cofactor evidence="1 5 7">
        <name>pyridoxal 5'-phosphate</name>
        <dbReference type="ChEBI" id="CHEBI:597326"/>
    </cofactor>
</comment>
<keyword evidence="9" id="KW-0808">Transferase</keyword>
<feature type="domain" description="Aminotransferase class V" evidence="8">
    <location>
        <begin position="29"/>
        <end position="329"/>
    </location>
</feature>
<dbReference type="PANTHER" id="PTHR21152:SF40">
    <property type="entry name" value="ALANINE--GLYOXYLATE AMINOTRANSFERASE"/>
    <property type="match status" value="1"/>
</dbReference>
<evidence type="ECO:0000313" key="9">
    <source>
        <dbReference type="EMBL" id="PIQ87573.1"/>
    </source>
</evidence>
<dbReference type="InterPro" id="IPR015424">
    <property type="entry name" value="PyrdxlP-dep_Trfase"/>
</dbReference>
<name>A0A2H0LT13_9BACT</name>
<dbReference type="Proteomes" id="UP000230859">
    <property type="component" value="Unassembled WGS sequence"/>
</dbReference>
<dbReference type="GO" id="GO:0019265">
    <property type="term" value="P:glycine biosynthetic process, by transamination of glyoxylate"/>
    <property type="evidence" value="ECO:0007669"/>
    <property type="project" value="TreeGrafter"/>
</dbReference>
<dbReference type="SUPFAM" id="SSF53383">
    <property type="entry name" value="PLP-dependent transferases"/>
    <property type="match status" value="1"/>
</dbReference>
<proteinExistence type="inferred from homology"/>
<comment type="caution">
    <text evidence="9">The sequence shown here is derived from an EMBL/GenBank/DDBJ whole genome shotgun (WGS) entry which is preliminary data.</text>
</comment>
<comment type="similarity">
    <text evidence="2 6">Belongs to the class-V pyridoxal-phosphate-dependent aminotransferase family.</text>
</comment>
<keyword evidence="3 5" id="KW-0663">Pyridoxal phosphate</keyword>
<evidence type="ECO:0000256" key="4">
    <source>
        <dbReference type="PIRSR" id="PIRSR000524-1"/>
    </source>
</evidence>
<dbReference type="InterPro" id="IPR015421">
    <property type="entry name" value="PyrdxlP-dep_Trfase_major"/>
</dbReference>
<accession>A0A2H0LT13</accession>
<evidence type="ECO:0000256" key="3">
    <source>
        <dbReference type="ARBA" id="ARBA00022898"/>
    </source>
</evidence>